<organism evidence="1 2">
    <name type="scientific">Enterococcus mundtii</name>
    <dbReference type="NCBI Taxonomy" id="53346"/>
    <lineage>
        <taxon>Bacteria</taxon>
        <taxon>Bacillati</taxon>
        <taxon>Bacillota</taxon>
        <taxon>Bacilli</taxon>
        <taxon>Lactobacillales</taxon>
        <taxon>Enterococcaceae</taxon>
        <taxon>Enterococcus</taxon>
    </lineage>
</organism>
<proteinExistence type="predicted"/>
<reference evidence="1 2" key="1">
    <citation type="submission" date="2016-12" db="EMBL/GenBank/DDBJ databases">
        <authorList>
            <person name="Song W.-J."/>
            <person name="Kurnit D.M."/>
        </authorList>
    </citation>
    <scope>NUCLEOTIDE SEQUENCE [LARGE SCALE GENOMIC DNA]</scope>
    <source>
        <strain evidence="1 2">CGB1038-1_S1</strain>
    </source>
</reference>
<sequence length="93" mass="11122">MSDLAEYWRDVKPYLKERRKQHVKRMGDSATKNIKALGFEFTHYQSNHQFSINTHKGTIDYWGTTGTWIERKTKKRGKGLRSLRKYLELEDSK</sequence>
<dbReference type="OrthoDB" id="2193886at2"/>
<comment type="caution">
    <text evidence="1">The sequence shown here is derived from an EMBL/GenBank/DDBJ whole genome shotgun (WGS) entry which is preliminary data.</text>
</comment>
<dbReference type="AlphaFoldDB" id="A0A1V2UIG1"/>
<evidence type="ECO:0000313" key="1">
    <source>
        <dbReference type="EMBL" id="ONN43055.1"/>
    </source>
</evidence>
<dbReference type="EMBL" id="MSTR01000007">
    <property type="protein sequence ID" value="ONN43055.1"/>
    <property type="molecule type" value="Genomic_DNA"/>
</dbReference>
<dbReference type="Proteomes" id="UP000189299">
    <property type="component" value="Unassembled WGS sequence"/>
</dbReference>
<accession>A0A1V2UIG1</accession>
<name>A0A1V2UIG1_ENTMU</name>
<evidence type="ECO:0000313" key="2">
    <source>
        <dbReference type="Proteomes" id="UP000189299"/>
    </source>
</evidence>
<protein>
    <submittedName>
        <fullName evidence="1">Uncharacterized protein</fullName>
    </submittedName>
</protein>
<gene>
    <name evidence="1" type="ORF">BTN92_08260</name>
</gene>
<dbReference type="RefSeq" id="WP_062804768.1">
    <property type="nucleotide sequence ID" value="NZ_BQWJ01000001.1"/>
</dbReference>